<protein>
    <submittedName>
        <fullName evidence="2">Uncharacterized protein</fullName>
    </submittedName>
</protein>
<name>A0A0F9V1V2_9ZZZZ</name>
<dbReference type="EMBL" id="LAZR01000714">
    <property type="protein sequence ID" value="KKN59828.1"/>
    <property type="molecule type" value="Genomic_DNA"/>
</dbReference>
<dbReference type="AlphaFoldDB" id="A0A0F9V1V2"/>
<sequence length="70" mass="8151">MKLIELTQLFWNKQIHTLVSLFAFLVISVNYILPKINSKITIGVYSFLLILIVISGVIQNLEEIFREDKK</sequence>
<comment type="caution">
    <text evidence="2">The sequence shown here is derived from an EMBL/GenBank/DDBJ whole genome shotgun (WGS) entry which is preliminary data.</text>
</comment>
<evidence type="ECO:0000256" key="1">
    <source>
        <dbReference type="SAM" id="Phobius"/>
    </source>
</evidence>
<feature type="transmembrane region" description="Helical" evidence="1">
    <location>
        <begin position="40"/>
        <end position="61"/>
    </location>
</feature>
<accession>A0A0F9V1V2</accession>
<gene>
    <name evidence="2" type="ORF">LCGC14_0538260</name>
</gene>
<organism evidence="2">
    <name type="scientific">marine sediment metagenome</name>
    <dbReference type="NCBI Taxonomy" id="412755"/>
    <lineage>
        <taxon>unclassified sequences</taxon>
        <taxon>metagenomes</taxon>
        <taxon>ecological metagenomes</taxon>
    </lineage>
</organism>
<keyword evidence="1" id="KW-0812">Transmembrane</keyword>
<keyword evidence="1" id="KW-0472">Membrane</keyword>
<keyword evidence="1" id="KW-1133">Transmembrane helix</keyword>
<evidence type="ECO:0000313" key="2">
    <source>
        <dbReference type="EMBL" id="KKN59828.1"/>
    </source>
</evidence>
<proteinExistence type="predicted"/>
<feature type="transmembrane region" description="Helical" evidence="1">
    <location>
        <begin position="15"/>
        <end position="33"/>
    </location>
</feature>
<reference evidence="2" key="1">
    <citation type="journal article" date="2015" name="Nature">
        <title>Complex archaea that bridge the gap between prokaryotes and eukaryotes.</title>
        <authorList>
            <person name="Spang A."/>
            <person name="Saw J.H."/>
            <person name="Jorgensen S.L."/>
            <person name="Zaremba-Niedzwiedzka K."/>
            <person name="Martijn J."/>
            <person name="Lind A.E."/>
            <person name="van Eijk R."/>
            <person name="Schleper C."/>
            <person name="Guy L."/>
            <person name="Ettema T.J."/>
        </authorList>
    </citation>
    <scope>NUCLEOTIDE SEQUENCE</scope>
</reference>